<protein>
    <submittedName>
        <fullName evidence="2">Uncharacterized protein</fullName>
    </submittedName>
</protein>
<dbReference type="Proteomes" id="UP001501251">
    <property type="component" value="Unassembled WGS sequence"/>
</dbReference>
<gene>
    <name evidence="2" type="ORF">GCM10022252_04230</name>
</gene>
<feature type="region of interest" description="Disordered" evidence="1">
    <location>
        <begin position="51"/>
        <end position="120"/>
    </location>
</feature>
<accession>A0ABP8AAL2</accession>
<evidence type="ECO:0000256" key="1">
    <source>
        <dbReference type="SAM" id="MobiDB-lite"/>
    </source>
</evidence>
<evidence type="ECO:0000313" key="3">
    <source>
        <dbReference type="Proteomes" id="UP001501251"/>
    </source>
</evidence>
<organism evidence="2 3">
    <name type="scientific">Streptosporangium oxazolinicum</name>
    <dbReference type="NCBI Taxonomy" id="909287"/>
    <lineage>
        <taxon>Bacteria</taxon>
        <taxon>Bacillati</taxon>
        <taxon>Actinomycetota</taxon>
        <taxon>Actinomycetes</taxon>
        <taxon>Streptosporangiales</taxon>
        <taxon>Streptosporangiaceae</taxon>
        <taxon>Streptosporangium</taxon>
    </lineage>
</organism>
<feature type="compositionally biased region" description="Low complexity" evidence="1">
    <location>
        <begin position="88"/>
        <end position="109"/>
    </location>
</feature>
<sequence>MRMAFDHVTPGTARTSPVDISRTTSAPPSNWKYATYLPFGDRASGARCLRTENTRASGRATTRPPRTQSFHGAQTHPSSPAYRTGGLAPPASAGTPAAPMTTAIAPTQTLKRQNHPTEAP</sequence>
<feature type="region of interest" description="Disordered" evidence="1">
    <location>
        <begin position="1"/>
        <end position="28"/>
    </location>
</feature>
<feature type="compositionally biased region" description="Polar residues" evidence="1">
    <location>
        <begin position="54"/>
        <end position="78"/>
    </location>
</feature>
<dbReference type="EMBL" id="BAABAQ010000001">
    <property type="protein sequence ID" value="GAA4180818.1"/>
    <property type="molecule type" value="Genomic_DNA"/>
</dbReference>
<comment type="caution">
    <text evidence="2">The sequence shown here is derived from an EMBL/GenBank/DDBJ whole genome shotgun (WGS) entry which is preliminary data.</text>
</comment>
<evidence type="ECO:0000313" key="2">
    <source>
        <dbReference type="EMBL" id="GAA4180818.1"/>
    </source>
</evidence>
<proteinExistence type="predicted"/>
<name>A0ABP8AAL2_9ACTN</name>
<reference evidence="3" key="1">
    <citation type="journal article" date="2019" name="Int. J. Syst. Evol. Microbiol.">
        <title>The Global Catalogue of Microorganisms (GCM) 10K type strain sequencing project: providing services to taxonomists for standard genome sequencing and annotation.</title>
        <authorList>
            <consortium name="The Broad Institute Genomics Platform"/>
            <consortium name="The Broad Institute Genome Sequencing Center for Infectious Disease"/>
            <person name="Wu L."/>
            <person name="Ma J."/>
        </authorList>
    </citation>
    <scope>NUCLEOTIDE SEQUENCE [LARGE SCALE GENOMIC DNA]</scope>
    <source>
        <strain evidence="3">JCM 17388</strain>
    </source>
</reference>
<keyword evidence="3" id="KW-1185">Reference proteome</keyword>